<dbReference type="GO" id="GO:0004518">
    <property type="term" value="F:nuclease activity"/>
    <property type="evidence" value="ECO:0007669"/>
    <property type="project" value="UniProtKB-KW"/>
</dbReference>
<accession>A0A6B0S6N6</accession>
<keyword evidence="7" id="KW-0540">Nuclease</keyword>
<evidence type="ECO:0000256" key="11">
    <source>
        <dbReference type="ARBA" id="ARBA00030126"/>
    </source>
</evidence>
<dbReference type="InterPro" id="IPR026103">
    <property type="entry name" value="HARBI1_animal"/>
</dbReference>
<dbReference type="GO" id="GO:0005634">
    <property type="term" value="C:nucleus"/>
    <property type="evidence" value="ECO:0007669"/>
    <property type="project" value="UniProtKB-SubCell"/>
</dbReference>
<proteinExistence type="inferred from homology"/>
<reference evidence="15" key="1">
    <citation type="submission" date="2019-10" db="EMBL/GenBank/DDBJ databases">
        <title>The sequence and de novo assembly of the wild yak genome.</title>
        <authorList>
            <person name="Liu Y."/>
        </authorList>
    </citation>
    <scope>NUCLEOTIDE SEQUENCE [LARGE SCALE GENOMIC DNA]</scope>
    <source>
        <strain evidence="15">WY2019</strain>
    </source>
</reference>
<evidence type="ECO:0000256" key="9">
    <source>
        <dbReference type="ARBA" id="ARBA00022801"/>
    </source>
</evidence>
<feature type="domain" description="DDE Tnp4" evidence="14">
    <location>
        <begin position="353"/>
        <end position="505"/>
    </location>
</feature>
<comment type="subcellular location">
    <subcellularLocation>
        <location evidence="3">Cytoplasm</location>
    </subcellularLocation>
    <subcellularLocation>
        <location evidence="2">Nucleus</location>
    </subcellularLocation>
</comment>
<dbReference type="PRINTS" id="PR02086">
    <property type="entry name" value="PUTNUCHARBI1"/>
</dbReference>
<evidence type="ECO:0000313" key="16">
    <source>
        <dbReference type="Proteomes" id="UP000322234"/>
    </source>
</evidence>
<keyword evidence="8" id="KW-0479">Metal-binding</keyword>
<dbReference type="GO" id="GO:0046872">
    <property type="term" value="F:metal ion binding"/>
    <property type="evidence" value="ECO:0007669"/>
    <property type="project" value="UniProtKB-KW"/>
</dbReference>
<dbReference type="Pfam" id="PF13359">
    <property type="entry name" value="DDE_Tnp_4"/>
    <property type="match status" value="1"/>
</dbReference>
<evidence type="ECO:0000256" key="10">
    <source>
        <dbReference type="ARBA" id="ARBA00023242"/>
    </source>
</evidence>
<dbReference type="GO" id="GO:0016787">
    <property type="term" value="F:hydrolase activity"/>
    <property type="evidence" value="ECO:0007669"/>
    <property type="project" value="UniProtKB-KW"/>
</dbReference>
<evidence type="ECO:0000256" key="5">
    <source>
        <dbReference type="ARBA" id="ARBA00015519"/>
    </source>
</evidence>
<feature type="region of interest" description="Disordered" evidence="13">
    <location>
        <begin position="155"/>
        <end position="192"/>
    </location>
</feature>
<dbReference type="AlphaFoldDB" id="A0A6B0S6N6"/>
<dbReference type="Proteomes" id="UP000322234">
    <property type="component" value="Unassembled WGS sequence"/>
</dbReference>
<evidence type="ECO:0000256" key="12">
    <source>
        <dbReference type="ARBA" id="ARBA00045850"/>
    </source>
</evidence>
<gene>
    <name evidence="15" type="ORF">E5288_WYG010027</name>
</gene>
<sequence length="554" mass="61584">MDRRFPQVVPLPKAQGTDLQLAGFGFARRPREFRSQDCASRRTHVYKALFKASLTAQAITPALSPATGRFPAPPSLVFVFIRFGDGWGRKRATGEVQLPNISRTFSTKWMPYLIFFLFDVSGLRKERGKPSGGGKTGVGRARKLGPCVECALTNRRSRRRPQRGRGSGRALTRRGGACTERRGGSSSAAEFRKNNGGKETTFTCTMAIPITVLDCDLLLYGRGHRTLDRFKLDDVTDEYLMSMYGFPRQFIYYLVELLGASLSRPTQRSRAISPETQILAALGFYTSGSFQTRMGDAIGISQASMSRCVANVTEALVERASQFIHFPADEASVQALKDEFYGLAGIPGVIGVVDCMHVAIKAPNAEDLSYVNRKGLHSLNCLMVCDIRGALMTVETSWPGSLQDCVVLQQSSLSSQFEAGMHKESWLLGDSSFFLRTWLMTPLHIPETPAEYRYNMAHSATHSVIEKTFRTLCSRFRCLDGSKGALQYSPEKSSHIILACCVLHNISLEHGMDVWSSPVTGPVEQPPEEEYEHMESLDLEADRIRQELMLTHFS</sequence>
<evidence type="ECO:0000256" key="7">
    <source>
        <dbReference type="ARBA" id="ARBA00022722"/>
    </source>
</evidence>
<keyword evidence="10" id="KW-0539">Nucleus</keyword>
<comment type="caution">
    <text evidence="15">The sequence shown here is derived from an EMBL/GenBank/DDBJ whole genome shotgun (WGS) entry which is preliminary data.</text>
</comment>
<name>A0A6B0S6N6_9CETA</name>
<comment type="similarity">
    <text evidence="4">Belongs to the HARBI1 family.</text>
</comment>
<evidence type="ECO:0000256" key="3">
    <source>
        <dbReference type="ARBA" id="ARBA00004496"/>
    </source>
</evidence>
<evidence type="ECO:0000313" key="15">
    <source>
        <dbReference type="EMBL" id="MXQ94923.1"/>
    </source>
</evidence>
<keyword evidence="9" id="KW-0378">Hydrolase</keyword>
<evidence type="ECO:0000259" key="14">
    <source>
        <dbReference type="Pfam" id="PF13359"/>
    </source>
</evidence>
<evidence type="ECO:0000256" key="1">
    <source>
        <dbReference type="ARBA" id="ARBA00001968"/>
    </source>
</evidence>
<keyword evidence="6" id="KW-0963">Cytoplasm</keyword>
<dbReference type="EMBL" id="VBQZ03000122">
    <property type="protein sequence ID" value="MXQ94923.1"/>
    <property type="molecule type" value="Genomic_DNA"/>
</dbReference>
<protein>
    <recommendedName>
        <fullName evidence="5">Putative nuclease HARBI1</fullName>
    </recommendedName>
    <alternativeName>
        <fullName evidence="11">Harbinger transposase-derived nuclease</fullName>
    </alternativeName>
</protein>
<dbReference type="InterPro" id="IPR027806">
    <property type="entry name" value="HARBI1_dom"/>
</dbReference>
<evidence type="ECO:0000256" key="2">
    <source>
        <dbReference type="ARBA" id="ARBA00004123"/>
    </source>
</evidence>
<dbReference type="InterPro" id="IPR045249">
    <property type="entry name" value="HARBI1-like"/>
</dbReference>
<evidence type="ECO:0000256" key="4">
    <source>
        <dbReference type="ARBA" id="ARBA00006958"/>
    </source>
</evidence>
<dbReference type="PANTHER" id="PTHR22930:SF253">
    <property type="entry name" value="NUCLEASE HARBI1-RELATED"/>
    <property type="match status" value="1"/>
</dbReference>
<keyword evidence="16" id="KW-1185">Reference proteome</keyword>
<evidence type="ECO:0000256" key="8">
    <source>
        <dbReference type="ARBA" id="ARBA00022723"/>
    </source>
</evidence>
<organism evidence="15 16">
    <name type="scientific">Bos mutus</name>
    <name type="common">wild yak</name>
    <dbReference type="NCBI Taxonomy" id="72004"/>
    <lineage>
        <taxon>Eukaryota</taxon>
        <taxon>Metazoa</taxon>
        <taxon>Chordata</taxon>
        <taxon>Craniata</taxon>
        <taxon>Vertebrata</taxon>
        <taxon>Euteleostomi</taxon>
        <taxon>Mammalia</taxon>
        <taxon>Eutheria</taxon>
        <taxon>Laurasiatheria</taxon>
        <taxon>Artiodactyla</taxon>
        <taxon>Ruminantia</taxon>
        <taxon>Pecora</taxon>
        <taxon>Bovidae</taxon>
        <taxon>Bovinae</taxon>
        <taxon>Bos</taxon>
    </lineage>
</organism>
<dbReference type="GO" id="GO:0005737">
    <property type="term" value="C:cytoplasm"/>
    <property type="evidence" value="ECO:0007669"/>
    <property type="project" value="UniProtKB-SubCell"/>
</dbReference>
<dbReference type="PANTHER" id="PTHR22930">
    <property type="match status" value="1"/>
</dbReference>
<evidence type="ECO:0000256" key="6">
    <source>
        <dbReference type="ARBA" id="ARBA00022490"/>
    </source>
</evidence>
<evidence type="ECO:0000256" key="13">
    <source>
        <dbReference type="SAM" id="MobiDB-lite"/>
    </source>
</evidence>
<comment type="function">
    <text evidence="12">Transposase-derived protein that may have nuclease activity. Does not have transposase activity.</text>
</comment>
<comment type="cofactor">
    <cofactor evidence="1">
        <name>a divalent metal cation</name>
        <dbReference type="ChEBI" id="CHEBI:60240"/>
    </cofactor>
</comment>